<dbReference type="Pfam" id="PF00583">
    <property type="entry name" value="Acetyltransf_1"/>
    <property type="match status" value="1"/>
</dbReference>
<dbReference type="InterPro" id="IPR016181">
    <property type="entry name" value="Acyl_CoA_acyltransferase"/>
</dbReference>
<dbReference type="SUPFAM" id="SSF55729">
    <property type="entry name" value="Acyl-CoA N-acyltransferases (Nat)"/>
    <property type="match status" value="1"/>
</dbReference>
<dbReference type="Gene3D" id="3.40.630.30">
    <property type="match status" value="1"/>
</dbReference>
<dbReference type="PROSITE" id="PS51186">
    <property type="entry name" value="GNAT"/>
    <property type="match status" value="1"/>
</dbReference>
<dbReference type="EMBL" id="AP025592">
    <property type="protein sequence ID" value="BDG10406.1"/>
    <property type="molecule type" value="Genomic_DNA"/>
</dbReference>
<dbReference type="InterPro" id="IPR053144">
    <property type="entry name" value="Acetyltransferase_Butenolide"/>
</dbReference>
<dbReference type="InterPro" id="IPR012349">
    <property type="entry name" value="Split_barrel_FMN-bd"/>
</dbReference>
<protein>
    <recommendedName>
        <fullName evidence="1">N-acetyltransferase domain-containing protein</fullName>
    </recommendedName>
</protein>
<sequence>MRKEAFFGMSREDSLDLLADARVVHLATTTPVRQPVLRASNAVVMEGAVFFHGSGAGEKGTTVGMPAVVSAEEVVAEIPSFMIDARRACVATTLYRSVQAHGHLEQVKDRAEKARILRAFMAKYQPEGGFEPLEAESPLYGAALDEMLVLRMPIEHLDGKAKLGQNREPEELARMMEKLWERGLPGDPRAIEVIRSANPGAPVPAFLDWAGGLPLTCALGTAPADLAQAVKLLEGEYWLAGLRPESIARAHELSQAWVGARDDGLVIASARAVSDGKTAWIYDVVVDRPWRGRGLGTALMRLLLDHPAVRSAAAVRLATKDAQPLYARLGFKDVSAWKRTFASSEMVLERAGR</sequence>
<dbReference type="Gene3D" id="2.30.110.10">
    <property type="entry name" value="Electron Transport, Fmn-binding Protein, Chain A"/>
    <property type="match status" value="1"/>
</dbReference>
<accession>A0ABM7XET1</accession>
<evidence type="ECO:0000313" key="3">
    <source>
        <dbReference type="Proteomes" id="UP001162734"/>
    </source>
</evidence>
<keyword evidence="3" id="KW-1185">Reference proteome</keyword>
<dbReference type="RefSeq" id="WP_248342883.1">
    <property type="nucleotide sequence ID" value="NZ_AP025592.1"/>
</dbReference>
<reference evidence="3" key="1">
    <citation type="journal article" date="2022" name="Int. J. Syst. Evol. Microbiol.">
        <title>Anaeromyxobacter oryzae sp. nov., Anaeromyxobacter diazotrophicus sp. nov. and Anaeromyxobacter paludicola sp. nov., isolated from paddy soils.</title>
        <authorList>
            <person name="Itoh H."/>
            <person name="Xu Z."/>
            <person name="Mise K."/>
            <person name="Masuda Y."/>
            <person name="Ushijima N."/>
            <person name="Hayakawa C."/>
            <person name="Shiratori Y."/>
            <person name="Senoo K."/>
        </authorList>
    </citation>
    <scope>NUCLEOTIDE SEQUENCE [LARGE SCALE GENOMIC DNA]</scope>
    <source>
        <strain evidence="3">Red630</strain>
    </source>
</reference>
<proteinExistence type="predicted"/>
<evidence type="ECO:0000313" key="2">
    <source>
        <dbReference type="EMBL" id="BDG10406.1"/>
    </source>
</evidence>
<dbReference type="Pfam" id="PF12900">
    <property type="entry name" value="Pyridox_ox_2"/>
    <property type="match status" value="1"/>
</dbReference>
<evidence type="ECO:0000259" key="1">
    <source>
        <dbReference type="PROSITE" id="PS51186"/>
    </source>
</evidence>
<dbReference type="PANTHER" id="PTHR43233:SF1">
    <property type="entry name" value="FAMILY N-ACETYLTRANSFERASE, PUTATIVE (AFU_ORTHOLOGUE AFUA_6G03350)-RELATED"/>
    <property type="match status" value="1"/>
</dbReference>
<dbReference type="Proteomes" id="UP001162734">
    <property type="component" value="Chromosome"/>
</dbReference>
<feature type="domain" description="N-acetyltransferase" evidence="1">
    <location>
        <begin position="215"/>
        <end position="351"/>
    </location>
</feature>
<dbReference type="CDD" id="cd04301">
    <property type="entry name" value="NAT_SF"/>
    <property type="match status" value="1"/>
</dbReference>
<organism evidence="2 3">
    <name type="scientific">Anaeromyxobacter paludicola</name>
    <dbReference type="NCBI Taxonomy" id="2918171"/>
    <lineage>
        <taxon>Bacteria</taxon>
        <taxon>Pseudomonadati</taxon>
        <taxon>Myxococcota</taxon>
        <taxon>Myxococcia</taxon>
        <taxon>Myxococcales</taxon>
        <taxon>Cystobacterineae</taxon>
        <taxon>Anaeromyxobacteraceae</taxon>
        <taxon>Anaeromyxobacter</taxon>
    </lineage>
</organism>
<dbReference type="SUPFAM" id="SSF50475">
    <property type="entry name" value="FMN-binding split barrel"/>
    <property type="match status" value="1"/>
</dbReference>
<dbReference type="PANTHER" id="PTHR43233">
    <property type="entry name" value="FAMILY N-ACETYLTRANSFERASE, PUTATIVE (AFU_ORTHOLOGUE AFUA_6G03350)-RELATED"/>
    <property type="match status" value="1"/>
</dbReference>
<name>A0ABM7XET1_9BACT</name>
<dbReference type="InterPro" id="IPR000182">
    <property type="entry name" value="GNAT_dom"/>
</dbReference>
<dbReference type="InterPro" id="IPR024747">
    <property type="entry name" value="Pyridox_Oxase-rel"/>
</dbReference>
<gene>
    <name evidence="2" type="ORF">AMPC_35190</name>
</gene>